<accession>A0A1M6FQR2</accession>
<feature type="chain" id="PRO_5013087624" evidence="1">
    <location>
        <begin position="20"/>
        <end position="310"/>
    </location>
</feature>
<dbReference type="RefSeq" id="WP_073151770.1">
    <property type="nucleotide sequence ID" value="NZ_FQYY01000006.1"/>
</dbReference>
<dbReference type="InterPro" id="IPR019861">
    <property type="entry name" value="PorP/SprF_Bacteroidetes"/>
</dbReference>
<feature type="signal peptide" evidence="1">
    <location>
        <begin position="1"/>
        <end position="19"/>
    </location>
</feature>
<protein>
    <submittedName>
        <fullName evidence="2">Type IX secretion system membrane protein, PorP/SprF family</fullName>
    </submittedName>
</protein>
<evidence type="ECO:0000256" key="1">
    <source>
        <dbReference type="SAM" id="SignalP"/>
    </source>
</evidence>
<dbReference type="STRING" id="579105.SAMN04488096_106265"/>
<dbReference type="Pfam" id="PF11751">
    <property type="entry name" value="PorP_SprF"/>
    <property type="match status" value="1"/>
</dbReference>
<keyword evidence="1" id="KW-0732">Signal</keyword>
<dbReference type="Proteomes" id="UP000184225">
    <property type="component" value="Unassembled WGS sequence"/>
</dbReference>
<organism evidence="2 3">
    <name type="scientific">Mesonia phycicola</name>
    <dbReference type="NCBI Taxonomy" id="579105"/>
    <lineage>
        <taxon>Bacteria</taxon>
        <taxon>Pseudomonadati</taxon>
        <taxon>Bacteroidota</taxon>
        <taxon>Flavobacteriia</taxon>
        <taxon>Flavobacteriales</taxon>
        <taxon>Flavobacteriaceae</taxon>
        <taxon>Mesonia</taxon>
    </lineage>
</organism>
<reference evidence="2 3" key="1">
    <citation type="submission" date="2016-11" db="EMBL/GenBank/DDBJ databases">
        <authorList>
            <person name="Jaros S."/>
            <person name="Januszkiewicz K."/>
            <person name="Wedrychowicz H."/>
        </authorList>
    </citation>
    <scope>NUCLEOTIDE SEQUENCE [LARGE SCALE GENOMIC DNA]</scope>
    <source>
        <strain evidence="2 3">DSM 21425</strain>
    </source>
</reference>
<sequence length="310" mass="34671">MKIKLLTLIAFVSCLTLFAQQDPEFTHYMYNQKIINPGYVNDTPETLHFGTFFRKQWVDVIGNPTTYSFFSHLPLSSKLEAGVSFVNDEIGEDALKENNVTADLAYILKISEKTKISLGLKAGATFLNTDFSRFRLESGDASTDPAYSQNINETYPTLGAGAFLFTNNYYVGLSTPNFLQSKHLNDANGIQRIGGEEIHLYLTGGYVFKVSQSLKVKPSFLLRTVAGTSAMVDLSANVLYLNRFEAGVSYRYDDSISALMSIGITTKLKFGYAYDYTTSNLGNYTSGTHEIFLLYNLDLFKGHNKSPRFF</sequence>
<dbReference type="EMBL" id="FQYY01000006">
    <property type="protein sequence ID" value="SHI99959.1"/>
    <property type="molecule type" value="Genomic_DNA"/>
</dbReference>
<dbReference type="NCBIfam" id="TIGR03519">
    <property type="entry name" value="T9SS_PorP_fam"/>
    <property type="match status" value="1"/>
</dbReference>
<proteinExistence type="predicted"/>
<dbReference type="OrthoDB" id="1114455at2"/>
<gene>
    <name evidence="2" type="ORF">SAMN04488096_106265</name>
</gene>
<evidence type="ECO:0000313" key="2">
    <source>
        <dbReference type="EMBL" id="SHI99959.1"/>
    </source>
</evidence>
<dbReference type="AlphaFoldDB" id="A0A1M6FQR2"/>
<evidence type="ECO:0000313" key="3">
    <source>
        <dbReference type="Proteomes" id="UP000184225"/>
    </source>
</evidence>
<name>A0A1M6FQR2_9FLAO</name>
<keyword evidence="3" id="KW-1185">Reference proteome</keyword>